<accession>A0A7W4J5V8</accession>
<keyword evidence="2" id="KW-1185">Reference proteome</keyword>
<proteinExistence type="predicted"/>
<comment type="caution">
    <text evidence="1">The sequence shown here is derived from an EMBL/GenBank/DDBJ whole genome shotgun (WGS) entry which is preliminary data.</text>
</comment>
<gene>
    <name evidence="1" type="ORF">HLH21_04980</name>
</gene>
<reference evidence="1 2" key="1">
    <citation type="submission" date="2020-04" db="EMBL/GenBank/DDBJ databases">
        <title>Description of novel Gluconacetobacter.</title>
        <authorList>
            <person name="Sombolestani A."/>
        </authorList>
    </citation>
    <scope>NUCLEOTIDE SEQUENCE [LARGE SCALE GENOMIC DNA]</scope>
    <source>
        <strain evidence="1 2">LMG 21312</strain>
    </source>
</reference>
<dbReference type="EMBL" id="JABEQH010000005">
    <property type="protein sequence ID" value="MBB2175280.1"/>
    <property type="molecule type" value="Genomic_DNA"/>
</dbReference>
<evidence type="ECO:0000313" key="2">
    <source>
        <dbReference type="Proteomes" id="UP000561066"/>
    </source>
</evidence>
<dbReference type="AlphaFoldDB" id="A0A7W4J5V8"/>
<sequence length="130" mass="13400">MTGLGVQRIGATRLGRFLACLLVQVGLMLPFAVSGHAETMRQPMSGMAMASSSSDMHMAASHCDHGAHHPCHQAGACCLQGACMADWIVPPFAPRMRNPARATVGFGQPPAAGVAGVAFAPALPPPRLTA</sequence>
<organism evidence="1 2">
    <name type="scientific">Gluconacetobacter johannae</name>
    <dbReference type="NCBI Taxonomy" id="112140"/>
    <lineage>
        <taxon>Bacteria</taxon>
        <taxon>Pseudomonadati</taxon>
        <taxon>Pseudomonadota</taxon>
        <taxon>Alphaproteobacteria</taxon>
        <taxon>Acetobacterales</taxon>
        <taxon>Acetobacteraceae</taxon>
        <taxon>Gluconacetobacter</taxon>
    </lineage>
</organism>
<dbReference type="Proteomes" id="UP000561066">
    <property type="component" value="Unassembled WGS sequence"/>
</dbReference>
<evidence type="ECO:0000313" key="1">
    <source>
        <dbReference type="EMBL" id="MBB2175280.1"/>
    </source>
</evidence>
<name>A0A7W4J5V8_9PROT</name>
<protein>
    <submittedName>
        <fullName evidence="1">Uncharacterized protein</fullName>
    </submittedName>
</protein>